<dbReference type="InterPro" id="IPR003723">
    <property type="entry name" value="Precorrin-6x_reduct"/>
</dbReference>
<dbReference type="STRING" id="930129.SAMN05216352_101363"/>
<dbReference type="PANTHER" id="PTHR36925:SF1">
    <property type="entry name" value="COBALT-PRECORRIN-6A REDUCTASE"/>
    <property type="match status" value="1"/>
</dbReference>
<dbReference type="UniPathway" id="UPA00148"/>
<dbReference type="Pfam" id="PF02571">
    <property type="entry name" value="CbiJ"/>
    <property type="match status" value="1"/>
</dbReference>
<dbReference type="PROSITE" id="PS51014">
    <property type="entry name" value="COBK_CBIJ"/>
    <property type="match status" value="1"/>
</dbReference>
<evidence type="ECO:0000313" key="5">
    <source>
        <dbReference type="Proteomes" id="UP000199017"/>
    </source>
</evidence>
<keyword evidence="2" id="KW-0169">Cobalamin biosynthesis</keyword>
<dbReference type="OrthoDB" id="9780707at2"/>
<dbReference type="AlphaFoldDB" id="A0A1G8CLD4"/>
<dbReference type="NCBIfam" id="TIGR00715">
    <property type="entry name" value="precor6x_red"/>
    <property type="match status" value="1"/>
</dbReference>
<evidence type="ECO:0000256" key="1">
    <source>
        <dbReference type="ARBA" id="ARBA00004953"/>
    </source>
</evidence>
<evidence type="ECO:0000313" key="4">
    <source>
        <dbReference type="EMBL" id="SDH46196.1"/>
    </source>
</evidence>
<reference evidence="4 5" key="1">
    <citation type="submission" date="2016-10" db="EMBL/GenBank/DDBJ databases">
        <authorList>
            <person name="de Groot N.N."/>
        </authorList>
    </citation>
    <scope>NUCLEOTIDE SEQUENCE [LARGE SCALE GENOMIC DNA]</scope>
    <source>
        <strain evidence="5">P4B,CCM 7963,CECT 7998,DSM 25260,IBRC-M 10614,KCTC 13821</strain>
    </source>
</reference>
<dbReference type="PANTHER" id="PTHR36925">
    <property type="entry name" value="COBALT-PRECORRIN-6A REDUCTASE"/>
    <property type="match status" value="1"/>
</dbReference>
<evidence type="ECO:0000256" key="3">
    <source>
        <dbReference type="ARBA" id="ARBA00023002"/>
    </source>
</evidence>
<accession>A0A1G8CLD4</accession>
<comment type="pathway">
    <text evidence="1">Cofactor biosynthesis; adenosylcobalamin biosynthesis.</text>
</comment>
<name>A0A1G8CLD4_9BACI</name>
<gene>
    <name evidence="4" type="ORF">SAMN05216352_101363</name>
</gene>
<evidence type="ECO:0000256" key="2">
    <source>
        <dbReference type="ARBA" id="ARBA00022573"/>
    </source>
</evidence>
<protein>
    <submittedName>
        <fullName evidence="4">Precorrin-6A/cobalt-precorrin-6A reductase</fullName>
    </submittedName>
</protein>
<dbReference type="Proteomes" id="UP000199017">
    <property type="component" value="Unassembled WGS sequence"/>
</dbReference>
<dbReference type="EMBL" id="FNDU01000001">
    <property type="protein sequence ID" value="SDH46196.1"/>
    <property type="molecule type" value="Genomic_DNA"/>
</dbReference>
<sequence>MIFMLAGTSDAKELAEKINQDGHSLLASVVTDEAAEKLEASGINTRTGRLSADQMTSVLKEKMARVVVDASHPFAEEASRHAIQSAEEAGIPYIRYERSSIHTYDKKVNKVDSYEEAAKKAAEKGGTVFLTTGSKTLRVFAEKLVKDENVRMICRMLPRLENMEKCKELGIAQKDIVAMQGPFSKELNHALYKQFGVDVVVTKESGKQGSFDEKVTAALDLGLEVILIKRPDVDYEKVTDHPEEVLDYLRGLLIKEEQ</sequence>
<dbReference type="GO" id="GO:0009236">
    <property type="term" value="P:cobalamin biosynthetic process"/>
    <property type="evidence" value="ECO:0007669"/>
    <property type="project" value="UniProtKB-UniPathway"/>
</dbReference>
<proteinExistence type="predicted"/>
<organism evidence="4 5">
    <name type="scientific">Alteribacillus bidgolensis</name>
    <dbReference type="NCBI Taxonomy" id="930129"/>
    <lineage>
        <taxon>Bacteria</taxon>
        <taxon>Bacillati</taxon>
        <taxon>Bacillota</taxon>
        <taxon>Bacilli</taxon>
        <taxon>Bacillales</taxon>
        <taxon>Bacillaceae</taxon>
        <taxon>Alteribacillus</taxon>
    </lineage>
</organism>
<keyword evidence="5" id="KW-1185">Reference proteome</keyword>
<keyword evidence="3" id="KW-0560">Oxidoreductase</keyword>
<dbReference type="RefSeq" id="WP_091580031.1">
    <property type="nucleotide sequence ID" value="NZ_FNDU01000001.1"/>
</dbReference>
<dbReference type="GO" id="GO:0016994">
    <property type="term" value="F:precorrin-6A reductase activity"/>
    <property type="evidence" value="ECO:0007669"/>
    <property type="project" value="InterPro"/>
</dbReference>